<keyword evidence="1" id="KW-0472">Membrane</keyword>
<comment type="caution">
    <text evidence="2">The sequence shown here is derived from an EMBL/GenBank/DDBJ whole genome shotgun (WGS) entry which is preliminary data.</text>
</comment>
<protein>
    <submittedName>
        <fullName evidence="2">Membrane protein</fullName>
    </submittedName>
</protein>
<dbReference type="RefSeq" id="WP_068900498.1">
    <property type="nucleotide sequence ID" value="NZ_BDCX01000012.1"/>
</dbReference>
<proteinExistence type="predicted"/>
<keyword evidence="3" id="KW-1185">Reference proteome</keyword>
<reference evidence="2 3" key="1">
    <citation type="journal article" date="2016" name="Genome Announc.">
        <title>Draft Genome Sequence of Planomonospora sphaerica JCM9374, a Rare Actinomycete.</title>
        <authorList>
            <person name="Dohra H."/>
            <person name="Suzuki T."/>
            <person name="Inoue Y."/>
            <person name="Kodani S."/>
        </authorList>
    </citation>
    <scope>NUCLEOTIDE SEQUENCE [LARGE SCALE GENOMIC DNA]</scope>
    <source>
        <strain evidence="2 3">JCM 9374</strain>
    </source>
</reference>
<dbReference type="EMBL" id="BDCX01000012">
    <property type="protein sequence ID" value="GAT69262.1"/>
    <property type="molecule type" value="Genomic_DNA"/>
</dbReference>
<organism evidence="2 3">
    <name type="scientific">Planomonospora sphaerica</name>
    <dbReference type="NCBI Taxonomy" id="161355"/>
    <lineage>
        <taxon>Bacteria</taxon>
        <taxon>Bacillati</taxon>
        <taxon>Actinomycetota</taxon>
        <taxon>Actinomycetes</taxon>
        <taxon>Streptosporangiales</taxon>
        <taxon>Streptosporangiaceae</taxon>
        <taxon>Planomonospora</taxon>
    </lineage>
</organism>
<reference evidence="3" key="2">
    <citation type="submission" date="2016-04" db="EMBL/GenBank/DDBJ databases">
        <title>Planomonospora sphaerica JCM9374 whole genome shotgun sequence.</title>
        <authorList>
            <person name="Suzuki T."/>
            <person name="Dohra H."/>
            <person name="Kodani S."/>
        </authorList>
    </citation>
    <scope>NUCLEOTIDE SEQUENCE [LARGE SCALE GENOMIC DNA]</scope>
    <source>
        <strain evidence="3">JCM 9374</strain>
    </source>
</reference>
<feature type="transmembrane region" description="Helical" evidence="1">
    <location>
        <begin position="49"/>
        <end position="68"/>
    </location>
</feature>
<name>A0A171DKB3_9ACTN</name>
<dbReference type="STRING" id="161355.PS9374_04937"/>
<keyword evidence="1" id="KW-1133">Transmembrane helix</keyword>
<evidence type="ECO:0000256" key="1">
    <source>
        <dbReference type="SAM" id="Phobius"/>
    </source>
</evidence>
<dbReference type="AlphaFoldDB" id="A0A171DKB3"/>
<dbReference type="Proteomes" id="UP000077701">
    <property type="component" value="Unassembled WGS sequence"/>
</dbReference>
<feature type="transmembrane region" description="Helical" evidence="1">
    <location>
        <begin position="106"/>
        <end position="124"/>
    </location>
</feature>
<feature type="transmembrane region" description="Helical" evidence="1">
    <location>
        <begin position="23"/>
        <end position="43"/>
    </location>
</feature>
<sequence>MTATAVPTRHTPFLTRALQADTVLTGGFGIILAAAATPLAGLLGLPEPLLRWAGIVLLPITAFLAYLATRPAPPVRGVQTVIAINVLWTVDSIALLFTGWVDPNPLGVAFVVAQAIAVAGFAELHHMGLRRR</sequence>
<evidence type="ECO:0000313" key="3">
    <source>
        <dbReference type="Proteomes" id="UP000077701"/>
    </source>
</evidence>
<accession>A0A171DKB3</accession>
<gene>
    <name evidence="2" type="ORF">PS9374_04937</name>
</gene>
<evidence type="ECO:0000313" key="2">
    <source>
        <dbReference type="EMBL" id="GAT69262.1"/>
    </source>
</evidence>
<keyword evidence="1" id="KW-0812">Transmembrane</keyword>
<dbReference type="OrthoDB" id="4566092at2"/>
<feature type="transmembrane region" description="Helical" evidence="1">
    <location>
        <begin position="80"/>
        <end position="100"/>
    </location>
</feature>